<feature type="chain" id="PRO_5005325830" description="Thioredoxin domain-containing protein" evidence="1">
    <location>
        <begin position="29"/>
        <end position="167"/>
    </location>
</feature>
<sequence>MLGSAFCMATSATAVAAAWSLKPVTAHASFFNWGKSPAAPEPYRQNRIYFPVRYESEFEPLLLLKTPLLANFTFRGDPKSDKLTGAFSRIVSEETEFRVSAVDVEADEQGTRELLVRYSVTELPMIVAFRGGVPYAKFTLPKDFTKDSEIDWIALKAWIESVADKPL</sequence>
<dbReference type="EMBL" id="CCBN010000015">
    <property type="protein sequence ID" value="CDO56448.1"/>
    <property type="molecule type" value="Genomic_DNA"/>
</dbReference>
<dbReference type="SUPFAM" id="SSF52833">
    <property type="entry name" value="Thioredoxin-like"/>
    <property type="match status" value="1"/>
</dbReference>
<name>A0A0J9XHM6_GEOCN</name>
<comment type="caution">
    <text evidence="2">The sequence shown here is derived from an EMBL/GenBank/DDBJ whole genome shotgun (WGS) entry which is preliminary data.</text>
</comment>
<protein>
    <recommendedName>
        <fullName evidence="4">Thioredoxin domain-containing protein</fullName>
    </recommendedName>
</protein>
<feature type="signal peptide" evidence="1">
    <location>
        <begin position="1"/>
        <end position="28"/>
    </location>
</feature>
<dbReference type="InterPro" id="IPR036249">
    <property type="entry name" value="Thioredoxin-like_sf"/>
</dbReference>
<gene>
    <name evidence="2" type="ORF">BN980_GECA15s01352g</name>
</gene>
<keyword evidence="1" id="KW-0732">Signal</keyword>
<dbReference type="Proteomes" id="UP000242525">
    <property type="component" value="Unassembled WGS sequence"/>
</dbReference>
<evidence type="ECO:0000313" key="2">
    <source>
        <dbReference type="EMBL" id="CDO56448.1"/>
    </source>
</evidence>
<evidence type="ECO:0000256" key="1">
    <source>
        <dbReference type="SAM" id="SignalP"/>
    </source>
</evidence>
<reference evidence="2" key="1">
    <citation type="submission" date="2014-03" db="EMBL/GenBank/DDBJ databases">
        <authorList>
            <person name="Casaregola S."/>
        </authorList>
    </citation>
    <scope>NUCLEOTIDE SEQUENCE [LARGE SCALE GENOMIC DNA]</scope>
    <source>
        <strain evidence="2">CLIB 918</strain>
    </source>
</reference>
<keyword evidence="3" id="KW-1185">Reference proteome</keyword>
<organism evidence="2 3">
    <name type="scientific">Geotrichum candidum</name>
    <name type="common">Oospora lactis</name>
    <name type="synonym">Dipodascus geotrichum</name>
    <dbReference type="NCBI Taxonomy" id="1173061"/>
    <lineage>
        <taxon>Eukaryota</taxon>
        <taxon>Fungi</taxon>
        <taxon>Dikarya</taxon>
        <taxon>Ascomycota</taxon>
        <taxon>Saccharomycotina</taxon>
        <taxon>Dipodascomycetes</taxon>
        <taxon>Dipodascales</taxon>
        <taxon>Dipodascaceae</taxon>
        <taxon>Geotrichum</taxon>
    </lineage>
</organism>
<dbReference type="OrthoDB" id="19690at2759"/>
<accession>A0A0J9XHM6</accession>
<dbReference type="AlphaFoldDB" id="A0A0J9XHM6"/>
<evidence type="ECO:0000313" key="3">
    <source>
        <dbReference type="Proteomes" id="UP000242525"/>
    </source>
</evidence>
<proteinExistence type="predicted"/>
<evidence type="ECO:0008006" key="4">
    <source>
        <dbReference type="Google" id="ProtNLM"/>
    </source>
</evidence>